<dbReference type="HOGENOM" id="CLU_1090023_0_0_1"/>
<reference evidence="3 4" key="1">
    <citation type="submission" date="2015-01" db="EMBL/GenBank/DDBJ databases">
        <title>The Genome Sequence of Exophiala oligosperma CBS72588.</title>
        <authorList>
            <consortium name="The Broad Institute Genomics Platform"/>
            <person name="Cuomo C."/>
            <person name="de Hoog S."/>
            <person name="Gorbushina A."/>
            <person name="Stielow B."/>
            <person name="Teixiera M."/>
            <person name="Abouelleil A."/>
            <person name="Chapman S.B."/>
            <person name="Priest M."/>
            <person name="Young S.K."/>
            <person name="Wortman J."/>
            <person name="Nusbaum C."/>
            <person name="Birren B."/>
        </authorList>
    </citation>
    <scope>NUCLEOTIDE SEQUENCE [LARGE SCALE GENOMIC DNA]</scope>
    <source>
        <strain evidence="3 4">CBS 72588</strain>
    </source>
</reference>
<keyword evidence="2" id="KW-0732">Signal</keyword>
<dbReference type="VEuPathDB" id="FungiDB:PV06_06588"/>
<feature type="compositionally biased region" description="Basic and acidic residues" evidence="1">
    <location>
        <begin position="230"/>
        <end position="242"/>
    </location>
</feature>
<organism evidence="3 4">
    <name type="scientific">Exophiala oligosperma</name>
    <dbReference type="NCBI Taxonomy" id="215243"/>
    <lineage>
        <taxon>Eukaryota</taxon>
        <taxon>Fungi</taxon>
        <taxon>Dikarya</taxon>
        <taxon>Ascomycota</taxon>
        <taxon>Pezizomycotina</taxon>
        <taxon>Eurotiomycetes</taxon>
        <taxon>Chaetothyriomycetidae</taxon>
        <taxon>Chaetothyriales</taxon>
        <taxon>Herpotrichiellaceae</taxon>
        <taxon>Exophiala</taxon>
    </lineage>
</organism>
<evidence type="ECO:0000313" key="3">
    <source>
        <dbReference type="EMBL" id="KIW40989.1"/>
    </source>
</evidence>
<evidence type="ECO:0000256" key="1">
    <source>
        <dbReference type="SAM" id="MobiDB-lite"/>
    </source>
</evidence>
<evidence type="ECO:0000256" key="2">
    <source>
        <dbReference type="SAM" id="SignalP"/>
    </source>
</evidence>
<feature type="region of interest" description="Disordered" evidence="1">
    <location>
        <begin position="102"/>
        <end position="126"/>
    </location>
</feature>
<feature type="compositionally biased region" description="Basic and acidic residues" evidence="1">
    <location>
        <begin position="188"/>
        <end position="197"/>
    </location>
</feature>
<protein>
    <recommendedName>
        <fullName evidence="5">Extracellular membrane protein CFEM domain-containing protein</fullName>
    </recommendedName>
</protein>
<accession>A0A0D2DZN3</accession>
<keyword evidence="4" id="KW-1185">Reference proteome</keyword>
<evidence type="ECO:0000313" key="4">
    <source>
        <dbReference type="Proteomes" id="UP000053342"/>
    </source>
</evidence>
<dbReference type="EMBL" id="KN847337">
    <property type="protein sequence ID" value="KIW40989.1"/>
    <property type="molecule type" value="Genomic_DNA"/>
</dbReference>
<dbReference type="AlphaFoldDB" id="A0A0D2DZN3"/>
<feature type="chain" id="PRO_5002240840" description="Extracellular membrane protein CFEM domain-containing protein" evidence="2">
    <location>
        <begin position="27"/>
        <end position="255"/>
    </location>
</feature>
<dbReference type="OrthoDB" id="10620880at2759"/>
<feature type="compositionally biased region" description="Acidic residues" evidence="1">
    <location>
        <begin position="243"/>
        <end position="255"/>
    </location>
</feature>
<name>A0A0D2DZN3_9EURO</name>
<feature type="region of interest" description="Disordered" evidence="1">
    <location>
        <begin position="183"/>
        <end position="255"/>
    </location>
</feature>
<feature type="compositionally biased region" description="Acidic residues" evidence="1">
    <location>
        <begin position="202"/>
        <end position="213"/>
    </location>
</feature>
<sequence length="255" mass="29205">MYTTQKPPTILLVLGFFVLIAPLTSSSPLRSTTTTAKSLDSNSMGYCSRLCQSLDKCETTFGQRQRPRGRGRDGADDLCGGELPEWCSDVPGCDQYFLQVTPPQQQREQQRQRHNDPSPTTKVKIDGPILHIEDDYDEKVHKKSCASICDDYWYCSRRDPWGEQYCGTIPSSCKNEPRCISLDSNSQSHRDAKKYPDGELGWGEDENDDDVSDEKETTMEPKQNQNQQQERIKEVEYGRWREEEDEDEDDEVGDL</sequence>
<dbReference type="GeneID" id="27358662"/>
<dbReference type="Proteomes" id="UP000053342">
    <property type="component" value="Unassembled WGS sequence"/>
</dbReference>
<proteinExistence type="predicted"/>
<feature type="compositionally biased region" description="Polar residues" evidence="1">
    <location>
        <begin position="220"/>
        <end position="229"/>
    </location>
</feature>
<feature type="signal peptide" evidence="2">
    <location>
        <begin position="1"/>
        <end position="26"/>
    </location>
</feature>
<evidence type="ECO:0008006" key="5">
    <source>
        <dbReference type="Google" id="ProtNLM"/>
    </source>
</evidence>
<dbReference type="RefSeq" id="XP_016261205.1">
    <property type="nucleotide sequence ID" value="XM_016407725.1"/>
</dbReference>
<gene>
    <name evidence="3" type="ORF">PV06_06588</name>
</gene>